<dbReference type="EMBL" id="AONQ01000011">
    <property type="protein sequence ID" value="EME70930.1"/>
    <property type="molecule type" value="Genomic_DNA"/>
</dbReference>
<keyword evidence="5" id="KW-1185">Reference proteome</keyword>
<evidence type="ECO:0000256" key="2">
    <source>
        <dbReference type="ARBA" id="ARBA00022946"/>
    </source>
</evidence>
<evidence type="ECO:0000256" key="3">
    <source>
        <dbReference type="ARBA" id="ARBA00023186"/>
    </source>
</evidence>
<gene>
    <name evidence="4" type="ORF">H261_05959</name>
</gene>
<dbReference type="Proteomes" id="UP000011744">
    <property type="component" value="Unassembled WGS sequence"/>
</dbReference>
<dbReference type="RefSeq" id="WP_008615418.1">
    <property type="nucleotide sequence ID" value="NZ_AONQ01000011.1"/>
</dbReference>
<keyword evidence="2" id="KW-0809">Transit peptide</keyword>
<evidence type="ECO:0000256" key="1">
    <source>
        <dbReference type="ARBA" id="ARBA00008231"/>
    </source>
</evidence>
<evidence type="ECO:0000313" key="4">
    <source>
        <dbReference type="EMBL" id="EME70930.1"/>
    </source>
</evidence>
<dbReference type="InterPro" id="IPR023335">
    <property type="entry name" value="ATP12_ortho_dom_sf"/>
</dbReference>
<dbReference type="InterPro" id="IPR042272">
    <property type="entry name" value="ATP12_ATP_synth-F1-assembly_N"/>
</dbReference>
<comment type="caution">
    <text evidence="4">The sequence shown here is derived from an EMBL/GenBank/DDBJ whole genome shotgun (WGS) entry which is preliminary data.</text>
</comment>
<dbReference type="eggNOG" id="COG5387">
    <property type="taxonomic scope" value="Bacteria"/>
</dbReference>
<proteinExistence type="inferred from homology"/>
<evidence type="ECO:0000313" key="5">
    <source>
        <dbReference type="Proteomes" id="UP000011744"/>
    </source>
</evidence>
<dbReference type="Gene3D" id="1.10.3580.10">
    <property type="entry name" value="ATP12 ATPase"/>
    <property type="match status" value="1"/>
</dbReference>
<keyword evidence="3" id="KW-0143">Chaperone</keyword>
<dbReference type="PANTHER" id="PTHR21013">
    <property type="entry name" value="ATP SYNTHASE MITOCHONDRIAL F1 COMPLEX ASSEMBLY FACTOR 2/ATP12 PROTEIN, MITOCHONDRIAL PRECURSOR"/>
    <property type="match status" value="1"/>
</dbReference>
<dbReference type="SUPFAM" id="SSF160909">
    <property type="entry name" value="ATP12-like"/>
    <property type="match status" value="1"/>
</dbReference>
<dbReference type="Gene3D" id="3.30.2180.10">
    <property type="entry name" value="ATP12-like"/>
    <property type="match status" value="1"/>
</dbReference>
<dbReference type="Pfam" id="PF07542">
    <property type="entry name" value="ATP12"/>
    <property type="match status" value="1"/>
</dbReference>
<dbReference type="GO" id="GO:0043461">
    <property type="term" value="P:proton-transporting ATP synthase complex assembly"/>
    <property type="evidence" value="ECO:0007669"/>
    <property type="project" value="InterPro"/>
</dbReference>
<organism evidence="4 5">
    <name type="scientific">Paramagnetospirillum caucaseum</name>
    <dbReference type="NCBI Taxonomy" id="1244869"/>
    <lineage>
        <taxon>Bacteria</taxon>
        <taxon>Pseudomonadati</taxon>
        <taxon>Pseudomonadota</taxon>
        <taxon>Alphaproteobacteria</taxon>
        <taxon>Rhodospirillales</taxon>
        <taxon>Magnetospirillaceae</taxon>
        <taxon>Paramagnetospirillum</taxon>
    </lineage>
</organism>
<protein>
    <submittedName>
        <fullName evidence="4">F1-ATPase chaperone protein</fullName>
    </submittedName>
</protein>
<dbReference type="InterPro" id="IPR011419">
    <property type="entry name" value="ATP12_ATP_synth-F1-assembly"/>
</dbReference>
<comment type="similarity">
    <text evidence="1">Belongs to the ATP12 family.</text>
</comment>
<dbReference type="PATRIC" id="fig|1244869.3.peg.1197"/>
<accession>M2Z986</accession>
<sequence length="237" mass="25622">MLSKSIKRFYKDSSVEVRDGGFAILLDGKAVKTPGARLLCVPSPRLAEAIAGEWRGQEEQIRPSTMPLTQLASTALDRVGPERAHITQQLMNYAGTDLLCYRAEIPADLAARQGAAWQPLLDWAAQTLDAPLVTTTGLSAVAQPTGALAALQRHLESYDDWRLTGLQSATAAMGSLILGLALAEGRLDAEAAFQASQTDETYQIEQWGEDWEAADRRAELKADIEAASRFLGLLTPS</sequence>
<reference evidence="4 5" key="1">
    <citation type="journal article" date="2014" name="Genome Announc.">
        <title>Draft Genome Sequence of Magnetospirillum sp. Strain SO-1, a Freshwater Magnetotactic Bacterium Isolated from the Ol'khovka River, Russia.</title>
        <authorList>
            <person name="Grouzdev D.S."/>
            <person name="Dziuba M.V."/>
            <person name="Sukhacheva M.S."/>
            <person name="Mardanov A.V."/>
            <person name="Beletskiy A.V."/>
            <person name="Kuznetsov B.B."/>
            <person name="Skryabin K.G."/>
        </authorList>
    </citation>
    <scope>NUCLEOTIDE SEQUENCE [LARGE SCALE GENOMIC DNA]</scope>
    <source>
        <strain evidence="4 5">SO-1</strain>
    </source>
</reference>
<dbReference type="AlphaFoldDB" id="M2Z986"/>
<dbReference type="PANTHER" id="PTHR21013:SF10">
    <property type="entry name" value="ATP SYNTHASE MITOCHONDRIAL F1 COMPLEX ASSEMBLY FACTOR 2"/>
    <property type="match status" value="1"/>
</dbReference>
<dbReference type="STRING" id="1244869.H261_05959"/>
<name>M2Z986_9PROT</name>